<comment type="caution">
    <text evidence="3">The sequence shown here is derived from an EMBL/GenBank/DDBJ whole genome shotgun (WGS) entry which is preliminary data.</text>
</comment>
<keyword evidence="2" id="KW-0812">Transmembrane</keyword>
<accession>A0AA91VDT7</accession>
<dbReference type="Proteomes" id="UP000221020">
    <property type="component" value="Unassembled WGS sequence"/>
</dbReference>
<dbReference type="EMBL" id="NVOR01000021">
    <property type="protein sequence ID" value="PED83197.1"/>
    <property type="molecule type" value="Genomic_DNA"/>
</dbReference>
<keyword evidence="2" id="KW-0472">Membrane</keyword>
<dbReference type="RefSeq" id="WP_097895414.1">
    <property type="nucleotide sequence ID" value="NZ_NVOR01000021.1"/>
</dbReference>
<reference evidence="3 4" key="1">
    <citation type="submission" date="2017-09" db="EMBL/GenBank/DDBJ databases">
        <title>Large-scale bioinformatics analysis of Bacillus genomes uncovers conserved roles of natural products in bacterial physiology.</title>
        <authorList>
            <consortium name="Agbiome Team Llc"/>
            <person name="Bleich R.M."/>
            <person name="Grubbs K.J."/>
            <person name="Santa Maria K.C."/>
            <person name="Allen S.E."/>
            <person name="Farag S."/>
            <person name="Shank E.A."/>
            <person name="Bowers A."/>
        </authorList>
    </citation>
    <scope>NUCLEOTIDE SEQUENCE [LARGE SCALE GENOMIC DNA]</scope>
    <source>
        <strain evidence="3 4">AFS092012</strain>
    </source>
</reference>
<dbReference type="AlphaFoldDB" id="A0AA91VDT7"/>
<feature type="transmembrane region" description="Helical" evidence="2">
    <location>
        <begin position="37"/>
        <end position="56"/>
    </location>
</feature>
<keyword evidence="2" id="KW-1133">Transmembrane helix</keyword>
<organism evidence="3 4">
    <name type="scientific">Bacillus pseudomycoides</name>
    <dbReference type="NCBI Taxonomy" id="64104"/>
    <lineage>
        <taxon>Bacteria</taxon>
        <taxon>Bacillati</taxon>
        <taxon>Bacillota</taxon>
        <taxon>Bacilli</taxon>
        <taxon>Bacillales</taxon>
        <taxon>Bacillaceae</taxon>
        <taxon>Bacillus</taxon>
        <taxon>Bacillus cereus group</taxon>
    </lineage>
</organism>
<evidence type="ECO:0000313" key="4">
    <source>
        <dbReference type="Proteomes" id="UP000221020"/>
    </source>
</evidence>
<protein>
    <submittedName>
        <fullName evidence="3">2-isopropylmalate synthase</fullName>
    </submittedName>
</protein>
<gene>
    <name evidence="3" type="ORF">CON65_08405</name>
</gene>
<feature type="region of interest" description="Disordered" evidence="1">
    <location>
        <begin position="1"/>
        <end position="30"/>
    </location>
</feature>
<evidence type="ECO:0000256" key="1">
    <source>
        <dbReference type="SAM" id="MobiDB-lite"/>
    </source>
</evidence>
<evidence type="ECO:0000256" key="2">
    <source>
        <dbReference type="SAM" id="Phobius"/>
    </source>
</evidence>
<evidence type="ECO:0000313" key="3">
    <source>
        <dbReference type="EMBL" id="PED83197.1"/>
    </source>
</evidence>
<proteinExistence type="predicted"/>
<sequence>MDEKKKQQSFDEEFAPEISPGYRQDIHQPPRYKNTSFLVGIGIFGAILLVLIIFVYF</sequence>
<name>A0AA91VDT7_9BACI</name>